<proteinExistence type="predicted"/>
<organism evidence="3 4">
    <name type="scientific">Pelobates cultripes</name>
    <name type="common">Western spadefoot toad</name>
    <dbReference type="NCBI Taxonomy" id="61616"/>
    <lineage>
        <taxon>Eukaryota</taxon>
        <taxon>Metazoa</taxon>
        <taxon>Chordata</taxon>
        <taxon>Craniata</taxon>
        <taxon>Vertebrata</taxon>
        <taxon>Euteleostomi</taxon>
        <taxon>Amphibia</taxon>
        <taxon>Batrachia</taxon>
        <taxon>Anura</taxon>
        <taxon>Pelobatoidea</taxon>
        <taxon>Pelobatidae</taxon>
        <taxon>Pelobates</taxon>
    </lineage>
</organism>
<dbReference type="AlphaFoldDB" id="A0AAD1VVF7"/>
<dbReference type="EMBL" id="OW240913">
    <property type="protein sequence ID" value="CAH2252161.1"/>
    <property type="molecule type" value="Genomic_DNA"/>
</dbReference>
<name>A0AAD1VVF7_PELCU</name>
<dbReference type="Proteomes" id="UP001295444">
    <property type="component" value="Chromosome 02"/>
</dbReference>
<gene>
    <name evidence="3" type="ORF">PECUL_23A050931</name>
</gene>
<evidence type="ECO:0000256" key="2">
    <source>
        <dbReference type="SAM" id="MobiDB-lite"/>
    </source>
</evidence>
<feature type="coiled-coil region" evidence="1">
    <location>
        <begin position="71"/>
        <end position="105"/>
    </location>
</feature>
<protein>
    <submittedName>
        <fullName evidence="3">Uncharacterized protein</fullName>
    </submittedName>
</protein>
<evidence type="ECO:0000256" key="1">
    <source>
        <dbReference type="SAM" id="Coils"/>
    </source>
</evidence>
<sequence length="127" mass="14167">MDDFIATPSDLRGARHVDKMAPVSPDSEGAGDSQTEPTQPGDLAQIRAELTQLSRRMLTREDTGSIVQELRAALREQLAGLRTDLTNLEQRVDEIETVVQDCDDQHRATEVVVTRQGNMLITLRRQV</sequence>
<evidence type="ECO:0000313" key="4">
    <source>
        <dbReference type="Proteomes" id="UP001295444"/>
    </source>
</evidence>
<accession>A0AAD1VVF7</accession>
<keyword evidence="1" id="KW-0175">Coiled coil</keyword>
<feature type="region of interest" description="Disordered" evidence="2">
    <location>
        <begin position="1"/>
        <end position="43"/>
    </location>
</feature>
<reference evidence="3" key="1">
    <citation type="submission" date="2022-03" db="EMBL/GenBank/DDBJ databases">
        <authorList>
            <person name="Alioto T."/>
            <person name="Alioto T."/>
            <person name="Gomez Garrido J."/>
        </authorList>
    </citation>
    <scope>NUCLEOTIDE SEQUENCE</scope>
</reference>
<keyword evidence="4" id="KW-1185">Reference proteome</keyword>
<evidence type="ECO:0000313" key="3">
    <source>
        <dbReference type="EMBL" id="CAH2252161.1"/>
    </source>
</evidence>